<evidence type="ECO:0000313" key="2">
    <source>
        <dbReference type="EMBL" id="MPC69198.1"/>
    </source>
</evidence>
<dbReference type="Proteomes" id="UP000324222">
    <property type="component" value="Unassembled WGS sequence"/>
</dbReference>
<comment type="caution">
    <text evidence="2">The sequence shown here is derived from an EMBL/GenBank/DDBJ whole genome shotgun (WGS) entry which is preliminary data.</text>
</comment>
<organism evidence="2 3">
    <name type="scientific">Portunus trituberculatus</name>
    <name type="common">Swimming crab</name>
    <name type="synonym">Neptunus trituberculatus</name>
    <dbReference type="NCBI Taxonomy" id="210409"/>
    <lineage>
        <taxon>Eukaryota</taxon>
        <taxon>Metazoa</taxon>
        <taxon>Ecdysozoa</taxon>
        <taxon>Arthropoda</taxon>
        <taxon>Crustacea</taxon>
        <taxon>Multicrustacea</taxon>
        <taxon>Malacostraca</taxon>
        <taxon>Eumalacostraca</taxon>
        <taxon>Eucarida</taxon>
        <taxon>Decapoda</taxon>
        <taxon>Pleocyemata</taxon>
        <taxon>Brachyura</taxon>
        <taxon>Eubrachyura</taxon>
        <taxon>Portunoidea</taxon>
        <taxon>Portunidae</taxon>
        <taxon>Portuninae</taxon>
        <taxon>Portunus</taxon>
    </lineage>
</organism>
<accession>A0A5B7HKD9</accession>
<proteinExistence type="predicted"/>
<reference evidence="2 3" key="1">
    <citation type="submission" date="2019-05" db="EMBL/GenBank/DDBJ databases">
        <title>Another draft genome of Portunus trituberculatus and its Hox gene families provides insights of decapod evolution.</title>
        <authorList>
            <person name="Jeong J.-H."/>
            <person name="Song I."/>
            <person name="Kim S."/>
            <person name="Choi T."/>
            <person name="Kim D."/>
            <person name="Ryu S."/>
            <person name="Kim W."/>
        </authorList>
    </citation>
    <scope>NUCLEOTIDE SEQUENCE [LARGE SCALE GENOMIC DNA]</scope>
    <source>
        <tissue evidence="2">Muscle</tissue>
    </source>
</reference>
<keyword evidence="3" id="KW-1185">Reference proteome</keyword>
<evidence type="ECO:0000256" key="1">
    <source>
        <dbReference type="SAM" id="MobiDB-lite"/>
    </source>
</evidence>
<feature type="region of interest" description="Disordered" evidence="1">
    <location>
        <begin position="43"/>
        <end position="70"/>
    </location>
</feature>
<name>A0A5B7HKD9_PORTR</name>
<evidence type="ECO:0000313" key="3">
    <source>
        <dbReference type="Proteomes" id="UP000324222"/>
    </source>
</evidence>
<dbReference type="AlphaFoldDB" id="A0A5B7HKD9"/>
<sequence>MFDRKDGWPTRLDSDAANLCGTPAKFRQCHQGEAPWASFIQQEGSRDSSLSPYPGPRHVQETLGSKSGEQPLLSLCPRSQVSCRRRVMEGIHPKPSSLLLRLASLQYSL</sequence>
<dbReference type="EMBL" id="VSRR010029016">
    <property type="protein sequence ID" value="MPC69198.1"/>
    <property type="molecule type" value="Genomic_DNA"/>
</dbReference>
<protein>
    <submittedName>
        <fullName evidence="2">Uncharacterized protein</fullName>
    </submittedName>
</protein>
<gene>
    <name evidence="2" type="ORF">E2C01_063414</name>
</gene>